<evidence type="ECO:0000313" key="1">
    <source>
        <dbReference type="EMBL" id="MCC2031799.1"/>
    </source>
</evidence>
<comment type="caution">
    <text evidence="1">The sequence shown here is derived from an EMBL/GenBank/DDBJ whole genome shotgun (WGS) entry which is preliminary data.</text>
</comment>
<protein>
    <submittedName>
        <fullName evidence="1">Uncharacterized protein</fullName>
    </submittedName>
</protein>
<keyword evidence="2" id="KW-1185">Reference proteome</keyword>
<dbReference type="EMBL" id="JAGTTN010000002">
    <property type="protein sequence ID" value="MCC2031799.1"/>
    <property type="molecule type" value="Genomic_DNA"/>
</dbReference>
<accession>A0A9X1S2A1</accession>
<dbReference type="RefSeq" id="WP_229383731.1">
    <property type="nucleotide sequence ID" value="NZ_JAGTTN010000002.1"/>
</dbReference>
<dbReference type="AlphaFoldDB" id="A0A9X1S2A1"/>
<reference evidence="1" key="1">
    <citation type="submission" date="2021-04" db="EMBL/GenBank/DDBJ databases">
        <title>Microbacterium tenobrionis sp. nov. and Microbacterium allomyrinae sp. nov., isolated from larvae of Tenobrio molitor and Allomyrina dichotoma, respectively.</title>
        <authorList>
            <person name="Lee S.D."/>
        </authorList>
    </citation>
    <scope>NUCLEOTIDE SEQUENCE</scope>
    <source>
        <strain evidence="1">BWT-G7</strain>
    </source>
</reference>
<sequence length="84" mass="8914">MGVKTKFSAQVTGAIKAELARRDIDGVALVDVLELSRNSVYARLRGERPFDTDEIAAASEFLGMSILDLLASASIDAESTKAVA</sequence>
<name>A0A9X1S2A1_9MICO</name>
<evidence type="ECO:0000313" key="2">
    <source>
        <dbReference type="Proteomes" id="UP001139354"/>
    </source>
</evidence>
<organism evidence="1 2">
    <name type="scientific">Microbacterium allomyrinae</name>
    <dbReference type="NCBI Taxonomy" id="2830666"/>
    <lineage>
        <taxon>Bacteria</taxon>
        <taxon>Bacillati</taxon>
        <taxon>Actinomycetota</taxon>
        <taxon>Actinomycetes</taxon>
        <taxon>Micrococcales</taxon>
        <taxon>Microbacteriaceae</taxon>
        <taxon>Microbacterium</taxon>
    </lineage>
</organism>
<proteinExistence type="predicted"/>
<dbReference type="Proteomes" id="UP001139354">
    <property type="component" value="Unassembled WGS sequence"/>
</dbReference>
<gene>
    <name evidence="1" type="ORF">KEC57_06330</name>
</gene>